<dbReference type="PANTHER" id="PTHR10809:SF6">
    <property type="entry name" value="AT11025P-RELATED"/>
    <property type="match status" value="1"/>
</dbReference>
<dbReference type="InterPro" id="IPR008962">
    <property type="entry name" value="PapD-like_sf"/>
</dbReference>
<dbReference type="PROSITE" id="PS50202">
    <property type="entry name" value="MSP"/>
    <property type="match status" value="1"/>
</dbReference>
<dbReference type="InterPro" id="IPR016763">
    <property type="entry name" value="VAP"/>
</dbReference>
<dbReference type="GO" id="GO:0090158">
    <property type="term" value="P:endoplasmic reticulum membrane organization"/>
    <property type="evidence" value="ECO:0007669"/>
    <property type="project" value="TreeGrafter"/>
</dbReference>
<evidence type="ECO:0000313" key="10">
    <source>
        <dbReference type="Proteomes" id="UP000183832"/>
    </source>
</evidence>
<keyword evidence="4 7" id="KW-1133">Transmembrane helix</keyword>
<gene>
    <name evidence="9" type="primary">synaptobrevin-binding protein</name>
    <name evidence="9" type="ORF">CLUMA_CG001237</name>
</gene>
<dbReference type="AlphaFoldDB" id="A0A1J1HJ45"/>
<keyword evidence="5 7" id="KW-0472">Membrane</keyword>
<dbReference type="InterPro" id="IPR013783">
    <property type="entry name" value="Ig-like_fold"/>
</dbReference>
<reference evidence="9 10" key="1">
    <citation type="submission" date="2015-04" db="EMBL/GenBank/DDBJ databases">
        <authorList>
            <person name="Syromyatnikov M.Y."/>
            <person name="Popov V.N."/>
        </authorList>
    </citation>
    <scope>NUCLEOTIDE SEQUENCE [LARGE SCALE GENOMIC DNA]</scope>
</reference>
<evidence type="ECO:0000313" key="9">
    <source>
        <dbReference type="EMBL" id="CRK87436.1"/>
    </source>
</evidence>
<keyword evidence="10" id="KW-1185">Reference proteome</keyword>
<feature type="coiled-coil region" evidence="6">
    <location>
        <begin position="141"/>
        <end position="175"/>
    </location>
</feature>
<dbReference type="EMBL" id="CVRI01000004">
    <property type="protein sequence ID" value="CRK87436.1"/>
    <property type="molecule type" value="Genomic_DNA"/>
</dbReference>
<organism evidence="9 10">
    <name type="scientific">Clunio marinus</name>
    <dbReference type="NCBI Taxonomy" id="568069"/>
    <lineage>
        <taxon>Eukaryota</taxon>
        <taxon>Metazoa</taxon>
        <taxon>Ecdysozoa</taxon>
        <taxon>Arthropoda</taxon>
        <taxon>Hexapoda</taxon>
        <taxon>Insecta</taxon>
        <taxon>Pterygota</taxon>
        <taxon>Neoptera</taxon>
        <taxon>Endopterygota</taxon>
        <taxon>Diptera</taxon>
        <taxon>Nematocera</taxon>
        <taxon>Chironomoidea</taxon>
        <taxon>Chironomidae</taxon>
        <taxon>Clunio</taxon>
    </lineage>
</organism>
<keyword evidence="3 7" id="KW-0812">Transmembrane</keyword>
<name>A0A1J1HJ45_9DIPT</name>
<dbReference type="Pfam" id="PF00635">
    <property type="entry name" value="Motile_Sperm"/>
    <property type="match status" value="1"/>
</dbReference>
<dbReference type="PANTHER" id="PTHR10809">
    <property type="entry name" value="VESICLE-ASSOCIATED MEMBRANE PROTEIN-ASSOCIATED PROTEIN"/>
    <property type="match status" value="1"/>
</dbReference>
<feature type="domain" description="MSP" evidence="8">
    <location>
        <begin position="1"/>
        <end position="95"/>
    </location>
</feature>
<proteinExistence type="inferred from homology"/>
<evidence type="ECO:0000256" key="4">
    <source>
        <dbReference type="ARBA" id="ARBA00022989"/>
    </source>
</evidence>
<dbReference type="Gene3D" id="2.60.40.10">
    <property type="entry name" value="Immunoglobulins"/>
    <property type="match status" value="1"/>
</dbReference>
<evidence type="ECO:0000256" key="7">
    <source>
        <dbReference type="SAM" id="Phobius"/>
    </source>
</evidence>
<evidence type="ECO:0000256" key="6">
    <source>
        <dbReference type="SAM" id="Coils"/>
    </source>
</evidence>
<dbReference type="Proteomes" id="UP000183832">
    <property type="component" value="Unassembled WGS sequence"/>
</dbReference>
<evidence type="ECO:0000256" key="5">
    <source>
        <dbReference type="ARBA" id="ARBA00023136"/>
    </source>
</evidence>
<feature type="transmembrane region" description="Helical" evidence="7">
    <location>
        <begin position="212"/>
        <end position="232"/>
    </location>
</feature>
<dbReference type="GO" id="GO:0033149">
    <property type="term" value="F:FFAT motif binding"/>
    <property type="evidence" value="ECO:0007669"/>
    <property type="project" value="TreeGrafter"/>
</dbReference>
<dbReference type="OrthoDB" id="264603at2759"/>
<dbReference type="InterPro" id="IPR000535">
    <property type="entry name" value="MSP_dom"/>
</dbReference>
<protein>
    <submittedName>
        <fullName evidence="9">CLUMA_CG001237, isoform A</fullName>
    </submittedName>
</protein>
<sequence>MSLQNPTNKKILFKIKTTAPKKYCVRPNCGAIDPGQTVDIAICLQPFVFDPNEKNRHKFMVQSLMAPDGEINVDQLWKDVSPEQLMDAKLRCTFEMPEENIKEGNVSQLTSHLLKNEAMMSDAQQNVSGDGVGGKSNDSDIVRAAAEVRELREENSKMRQENLKLNEQILRLKSLVESNKSLDSSSTSAPSAKLISNPYSPPQLGQQQQIPIMWVVAAIGMAIFGLILGKFVL</sequence>
<comment type="subcellular location">
    <subcellularLocation>
        <location evidence="1">Membrane</location>
        <topology evidence="1">Single-pass type IV membrane protein</topology>
    </subcellularLocation>
</comment>
<evidence type="ECO:0000256" key="1">
    <source>
        <dbReference type="ARBA" id="ARBA00004211"/>
    </source>
</evidence>
<dbReference type="GO" id="GO:0061817">
    <property type="term" value="P:endoplasmic reticulum-plasma membrane tethering"/>
    <property type="evidence" value="ECO:0007669"/>
    <property type="project" value="TreeGrafter"/>
</dbReference>
<accession>A0A1J1HJ45</accession>
<dbReference type="SUPFAM" id="SSF49354">
    <property type="entry name" value="PapD-like"/>
    <property type="match status" value="1"/>
</dbReference>
<evidence type="ECO:0000256" key="2">
    <source>
        <dbReference type="ARBA" id="ARBA00008932"/>
    </source>
</evidence>
<evidence type="ECO:0000259" key="8">
    <source>
        <dbReference type="PROSITE" id="PS50202"/>
    </source>
</evidence>
<evidence type="ECO:0000256" key="3">
    <source>
        <dbReference type="ARBA" id="ARBA00022692"/>
    </source>
</evidence>
<dbReference type="GO" id="GO:0005886">
    <property type="term" value="C:plasma membrane"/>
    <property type="evidence" value="ECO:0007669"/>
    <property type="project" value="TreeGrafter"/>
</dbReference>
<dbReference type="PIRSF" id="PIRSF019693">
    <property type="entry name" value="VAMP-associated"/>
    <property type="match status" value="1"/>
</dbReference>
<dbReference type="STRING" id="568069.A0A1J1HJ45"/>
<comment type="similarity">
    <text evidence="2">Belongs to the VAMP-associated protein (VAP) (TC 9.B.17) family.</text>
</comment>
<keyword evidence="6" id="KW-0175">Coiled coil</keyword>
<dbReference type="GO" id="GO:0005789">
    <property type="term" value="C:endoplasmic reticulum membrane"/>
    <property type="evidence" value="ECO:0007669"/>
    <property type="project" value="InterPro"/>
</dbReference>